<dbReference type="CDD" id="cd20353">
    <property type="entry name" value="Rcat_RBR_RNF216"/>
    <property type="match status" value="1"/>
</dbReference>
<sequence length="882" mass="97080">MEPRIRNGAPHLEPHLNRPHTSSLLHRCSYPAAPNARSSAPTTAGCADSHNRPLSSTAAGPKTSVTSQRSLLYHVGSASYSSSTPSFIPEFRVVRPQPHTSWGPSLPPIPQDTTSRRPTHIETAPFNLESRLLSTSFFHNTHDRQPIEATRSQSLNLEPRLSRSLAHNLIPHWDPPSLPFLRIQPHYSESRLLFTSFDGAPSPALYKANHRTLMDLETPNPPNPPPIPLPEAPHPPDAGDSAILQSILREISDVLPNVDIKSDYVLALVVHCLPFGPAEATQLVVQHLLDSEPTHGEAPPAIPDYSDINRTFHRRPNYTRLALHHLQAAFPLTPPRHICTVFSGKKQLYAPTYLSLLEGGNGGEASYRSALGCENGSDPAWKDEEFEREKQWLDSHLAGNTIAPALDTVKASILETSDNQKGQVLPDASTLSEVVDRGLADEIECQCCFSPHPPSSISSCPSAHSFCHDCIGEYAAIRLGEQQTDILCMFSGQVQCQLSFTPSTLEEILPQPLLTLYGRLRQQKELKEACIEGLEECPFCDYACVMEVTLQEMPTFKCQNVEQCGLFSCRICRAKDHPGVLCTDLDGDGPVDGRLAVEEAMTRALLRTCPNCPSQFIKEDGCNRMTCPQCGIFSCYVCRQAIAGYDHFDPRNPTDRNAFPDNALNSKCPLYDVSLDARHAQEVEAAYRNALELQAQIPRQTKFASVDPPAPGNGETSDAQGTWCEYDPGEPMDVCEDRTDEKGFEPSGAGAQAIRGGEEAPEHRNASSESQLAPTVKAPSSVPDAPQVIDIRLLQYAVDIAKNDAKNAKRRLKYAENKLKTVEIDICKAGLDNAITGAVYSRTSAELSIERAMRKERVERAKAECERYNRAVLVAMEARFAN</sequence>
<dbReference type="InterPro" id="IPR044066">
    <property type="entry name" value="TRIAD_supradom"/>
</dbReference>
<dbReference type="Gene3D" id="3.30.40.10">
    <property type="entry name" value="Zinc/RING finger domain, C3HC4 (zinc finger)"/>
    <property type="match status" value="1"/>
</dbReference>
<dbReference type="InterPro" id="IPR047545">
    <property type="entry name" value="BRcat_RBR_RNF216"/>
</dbReference>
<dbReference type="Pfam" id="PF26200">
    <property type="entry name" value="Rcat_RNF216"/>
    <property type="match status" value="1"/>
</dbReference>
<dbReference type="InterPro" id="IPR013083">
    <property type="entry name" value="Znf_RING/FYVE/PHD"/>
</dbReference>
<dbReference type="PROSITE" id="PS51873">
    <property type="entry name" value="TRIAD"/>
    <property type="match status" value="1"/>
</dbReference>
<feature type="compositionally biased region" description="Pro residues" evidence="9">
    <location>
        <begin position="219"/>
        <end position="236"/>
    </location>
</feature>
<organism evidence="11 12">
    <name type="scientific">Ephemerocybe angulata</name>
    <dbReference type="NCBI Taxonomy" id="980116"/>
    <lineage>
        <taxon>Eukaryota</taxon>
        <taxon>Fungi</taxon>
        <taxon>Dikarya</taxon>
        <taxon>Basidiomycota</taxon>
        <taxon>Agaricomycotina</taxon>
        <taxon>Agaricomycetes</taxon>
        <taxon>Agaricomycetidae</taxon>
        <taxon>Agaricales</taxon>
        <taxon>Agaricineae</taxon>
        <taxon>Psathyrellaceae</taxon>
        <taxon>Ephemerocybe</taxon>
    </lineage>
</organism>
<evidence type="ECO:0000313" key="12">
    <source>
        <dbReference type="Proteomes" id="UP000541558"/>
    </source>
</evidence>
<dbReference type="GO" id="GO:0016740">
    <property type="term" value="F:transferase activity"/>
    <property type="evidence" value="ECO:0007669"/>
    <property type="project" value="UniProtKB-KW"/>
</dbReference>
<feature type="region of interest" description="Disordered" evidence="9">
    <location>
        <begin position="740"/>
        <end position="781"/>
    </location>
</feature>
<keyword evidence="4" id="KW-0677">Repeat</keyword>
<feature type="domain" description="RING-type" evidence="10">
    <location>
        <begin position="441"/>
        <end position="655"/>
    </location>
</feature>
<feature type="region of interest" description="Disordered" evidence="9">
    <location>
        <begin position="215"/>
        <end position="236"/>
    </location>
</feature>
<evidence type="ECO:0000259" key="10">
    <source>
        <dbReference type="PROSITE" id="PS51873"/>
    </source>
</evidence>
<reference evidence="11 12" key="1">
    <citation type="journal article" date="2020" name="ISME J.">
        <title>Uncovering the hidden diversity of litter-decomposition mechanisms in mushroom-forming fungi.</title>
        <authorList>
            <person name="Floudas D."/>
            <person name="Bentzer J."/>
            <person name="Ahren D."/>
            <person name="Johansson T."/>
            <person name="Persson P."/>
            <person name="Tunlid A."/>
        </authorList>
    </citation>
    <scope>NUCLEOTIDE SEQUENCE [LARGE SCALE GENOMIC DNA]</scope>
    <source>
        <strain evidence="11 12">CBS 175.51</strain>
    </source>
</reference>
<comment type="caution">
    <text evidence="11">The sequence shown here is derived from an EMBL/GenBank/DDBJ whole genome shotgun (WGS) entry which is preliminary data.</text>
</comment>
<name>A0A8H5BJ97_9AGAR</name>
<keyword evidence="2" id="KW-0808">Transferase</keyword>
<evidence type="ECO:0000313" key="11">
    <source>
        <dbReference type="EMBL" id="KAF5323866.1"/>
    </source>
</evidence>
<dbReference type="InterPro" id="IPR051628">
    <property type="entry name" value="LUBAC_E3_Ligases"/>
</dbReference>
<keyword evidence="7" id="KW-0862">Zinc</keyword>
<keyword evidence="3" id="KW-0479">Metal-binding</keyword>
<evidence type="ECO:0000256" key="9">
    <source>
        <dbReference type="SAM" id="MobiDB-lite"/>
    </source>
</evidence>
<evidence type="ECO:0000256" key="5">
    <source>
        <dbReference type="ARBA" id="ARBA00022771"/>
    </source>
</evidence>
<feature type="coiled-coil region" evidence="8">
    <location>
        <begin position="798"/>
        <end position="825"/>
    </location>
</feature>
<dbReference type="EMBL" id="JAACJK010000165">
    <property type="protein sequence ID" value="KAF5323866.1"/>
    <property type="molecule type" value="Genomic_DNA"/>
</dbReference>
<evidence type="ECO:0000256" key="4">
    <source>
        <dbReference type="ARBA" id="ARBA00022737"/>
    </source>
</evidence>
<evidence type="ECO:0000256" key="1">
    <source>
        <dbReference type="ARBA" id="ARBA00004906"/>
    </source>
</evidence>
<dbReference type="OrthoDB" id="10009520at2759"/>
<dbReference type="Gene3D" id="1.20.120.1750">
    <property type="match status" value="1"/>
</dbReference>
<feature type="region of interest" description="Disordered" evidence="9">
    <location>
        <begin position="1"/>
        <end position="63"/>
    </location>
</feature>
<feature type="region of interest" description="Disordered" evidence="9">
    <location>
        <begin position="702"/>
        <end position="726"/>
    </location>
</feature>
<dbReference type="InterPro" id="IPR047546">
    <property type="entry name" value="Rcat_RBR_RNF216"/>
</dbReference>
<keyword evidence="5" id="KW-0863">Zinc-finger</keyword>
<dbReference type="Proteomes" id="UP000541558">
    <property type="component" value="Unassembled WGS sequence"/>
</dbReference>
<evidence type="ECO:0000256" key="8">
    <source>
        <dbReference type="SAM" id="Coils"/>
    </source>
</evidence>
<dbReference type="CDD" id="cd20339">
    <property type="entry name" value="BRcat_RBR_RNF216"/>
    <property type="match status" value="1"/>
</dbReference>
<dbReference type="PANTHER" id="PTHR22770:SF47">
    <property type="entry name" value="E3 UBIQUITIN-PROTEIN LIGASE RNF216"/>
    <property type="match status" value="1"/>
</dbReference>
<comment type="pathway">
    <text evidence="1">Protein modification; protein ubiquitination.</text>
</comment>
<keyword evidence="6" id="KW-0833">Ubl conjugation pathway</keyword>
<protein>
    <recommendedName>
        <fullName evidence="10">RING-type domain-containing protein</fullName>
    </recommendedName>
</protein>
<gene>
    <name evidence="11" type="ORF">D9611_008259</name>
</gene>
<evidence type="ECO:0000256" key="6">
    <source>
        <dbReference type="ARBA" id="ARBA00022786"/>
    </source>
</evidence>
<dbReference type="PANTHER" id="PTHR22770">
    <property type="entry name" value="UBIQUITIN CONJUGATING ENZYME 7 INTERACTING PROTEIN-RELATED"/>
    <property type="match status" value="1"/>
</dbReference>
<keyword evidence="12" id="KW-1185">Reference proteome</keyword>
<dbReference type="AlphaFoldDB" id="A0A8H5BJ97"/>
<accession>A0A8H5BJ97</accession>
<evidence type="ECO:0000256" key="7">
    <source>
        <dbReference type="ARBA" id="ARBA00022833"/>
    </source>
</evidence>
<dbReference type="GO" id="GO:0008270">
    <property type="term" value="F:zinc ion binding"/>
    <property type="evidence" value="ECO:0007669"/>
    <property type="project" value="UniProtKB-KW"/>
</dbReference>
<feature type="compositionally biased region" description="Polar residues" evidence="9">
    <location>
        <begin position="52"/>
        <end position="63"/>
    </location>
</feature>
<dbReference type="SUPFAM" id="SSF57850">
    <property type="entry name" value="RING/U-box"/>
    <property type="match status" value="1"/>
</dbReference>
<keyword evidence="8" id="KW-0175">Coiled coil</keyword>
<proteinExistence type="predicted"/>
<feature type="compositionally biased region" description="Basic and acidic residues" evidence="9">
    <location>
        <begin position="756"/>
        <end position="766"/>
    </location>
</feature>
<evidence type="ECO:0000256" key="3">
    <source>
        <dbReference type="ARBA" id="ARBA00022723"/>
    </source>
</evidence>
<evidence type="ECO:0000256" key="2">
    <source>
        <dbReference type="ARBA" id="ARBA00022679"/>
    </source>
</evidence>